<evidence type="ECO:0000256" key="1">
    <source>
        <dbReference type="ARBA" id="ARBA00022737"/>
    </source>
</evidence>
<evidence type="ECO:0000313" key="4">
    <source>
        <dbReference type="Proteomes" id="UP000195402"/>
    </source>
</evidence>
<proteinExistence type="predicted"/>
<evidence type="ECO:0000313" key="3">
    <source>
        <dbReference type="EMBL" id="OVA01992.1"/>
    </source>
</evidence>
<dbReference type="Pfam" id="PF13041">
    <property type="entry name" value="PPR_2"/>
    <property type="match status" value="1"/>
</dbReference>
<sequence length="405" mass="45729">MESAKSIFEQMPIRDEVSWNAVIAGYMRRGDVRNARLIFDRMPVKTVVSWTAMISGYAKVGDLAKMNLLFCSMPVKNVISWNAVIAGFVQNHKFDQAMSVFHQMLINGESKPNETTLLSVLSACTHLGALEQGKWIKSYIQKQKFEISTPLGNALIDMFAKCGDLENAKLVFNQMRKRCIITWTSMVSGLAFNGQCKEALALFDNMCIERMEPDDVIFIAVLSACTHGGLVEEGKRVFYQMLNQFKIVPRIEHYGCMVDLLGRAGKVEEAFKFIMSMPMKPNAVIWATLLGSCKFYGKTELLEVVTRKILELEPSNPAYLMLISNLNASIGRWEDVSSVRAAMRKEGIEKVPGCSSIQVGNKVHEFLVKDTIHEQRKEIYETLDILHDHLQELIISCSGLMYLEQ</sequence>
<feature type="repeat" description="PPR" evidence="2">
    <location>
        <begin position="179"/>
        <end position="213"/>
    </location>
</feature>
<dbReference type="InterPro" id="IPR046848">
    <property type="entry name" value="E_motif"/>
</dbReference>
<dbReference type="GO" id="GO:0009451">
    <property type="term" value="P:RNA modification"/>
    <property type="evidence" value="ECO:0007669"/>
    <property type="project" value="InterPro"/>
</dbReference>
<dbReference type="Pfam" id="PF20431">
    <property type="entry name" value="E_motif"/>
    <property type="match status" value="1"/>
</dbReference>
<feature type="repeat" description="PPR" evidence="2">
    <location>
        <begin position="15"/>
        <end position="49"/>
    </location>
</feature>
<dbReference type="AlphaFoldDB" id="A0A200PUX9"/>
<dbReference type="EMBL" id="MVGT01004027">
    <property type="protein sequence ID" value="OVA01992.1"/>
    <property type="molecule type" value="Genomic_DNA"/>
</dbReference>
<dbReference type="InterPro" id="IPR002885">
    <property type="entry name" value="PPR_rpt"/>
</dbReference>
<dbReference type="PANTHER" id="PTHR47926">
    <property type="entry name" value="PENTATRICOPEPTIDE REPEAT-CONTAINING PROTEIN"/>
    <property type="match status" value="1"/>
</dbReference>
<reference evidence="3 4" key="1">
    <citation type="journal article" date="2017" name="Mol. Plant">
        <title>The Genome of Medicinal Plant Macleaya cordata Provides New Insights into Benzylisoquinoline Alkaloids Metabolism.</title>
        <authorList>
            <person name="Liu X."/>
            <person name="Liu Y."/>
            <person name="Huang P."/>
            <person name="Ma Y."/>
            <person name="Qing Z."/>
            <person name="Tang Q."/>
            <person name="Cao H."/>
            <person name="Cheng P."/>
            <person name="Zheng Y."/>
            <person name="Yuan Z."/>
            <person name="Zhou Y."/>
            <person name="Liu J."/>
            <person name="Tang Z."/>
            <person name="Zhuo Y."/>
            <person name="Zhang Y."/>
            <person name="Yu L."/>
            <person name="Huang J."/>
            <person name="Yang P."/>
            <person name="Peng Q."/>
            <person name="Zhang J."/>
            <person name="Jiang W."/>
            <person name="Zhang Z."/>
            <person name="Lin K."/>
            <person name="Ro D.K."/>
            <person name="Chen X."/>
            <person name="Xiong X."/>
            <person name="Shang Y."/>
            <person name="Huang S."/>
            <person name="Zeng J."/>
        </authorList>
    </citation>
    <scope>NUCLEOTIDE SEQUENCE [LARGE SCALE GENOMIC DNA]</scope>
    <source>
        <strain evidence="4">cv. BLH2017</strain>
        <tissue evidence="3">Root</tissue>
    </source>
</reference>
<dbReference type="OrthoDB" id="185373at2759"/>
<dbReference type="Proteomes" id="UP000195402">
    <property type="component" value="Unassembled WGS sequence"/>
</dbReference>
<organism evidence="3 4">
    <name type="scientific">Macleaya cordata</name>
    <name type="common">Five-seeded plume-poppy</name>
    <name type="synonym">Bocconia cordata</name>
    <dbReference type="NCBI Taxonomy" id="56857"/>
    <lineage>
        <taxon>Eukaryota</taxon>
        <taxon>Viridiplantae</taxon>
        <taxon>Streptophyta</taxon>
        <taxon>Embryophyta</taxon>
        <taxon>Tracheophyta</taxon>
        <taxon>Spermatophyta</taxon>
        <taxon>Magnoliopsida</taxon>
        <taxon>Ranunculales</taxon>
        <taxon>Papaveraceae</taxon>
        <taxon>Papaveroideae</taxon>
        <taxon>Macleaya</taxon>
    </lineage>
</organism>
<dbReference type="PROSITE" id="PS51375">
    <property type="entry name" value="PPR"/>
    <property type="match status" value="3"/>
</dbReference>
<feature type="repeat" description="PPR" evidence="2">
    <location>
        <begin position="77"/>
        <end position="111"/>
    </location>
</feature>
<gene>
    <name evidence="3" type="ORF">BVC80_1465g3</name>
</gene>
<comment type="caution">
    <text evidence="3">The sequence shown here is derived from an EMBL/GenBank/DDBJ whole genome shotgun (WGS) entry which is preliminary data.</text>
</comment>
<dbReference type="OMA" id="ARCIITW"/>
<name>A0A200PUX9_MACCD</name>
<dbReference type="PANTHER" id="PTHR47926:SF531">
    <property type="entry name" value="TETRATRICOPEPTIDE REPEAT SUPERFAMILY PROTEIN"/>
    <property type="match status" value="1"/>
</dbReference>
<accession>A0A200PUX9</accession>
<dbReference type="Pfam" id="PF01535">
    <property type="entry name" value="PPR"/>
    <property type="match status" value="5"/>
</dbReference>
<evidence type="ECO:0000256" key="2">
    <source>
        <dbReference type="PROSITE-ProRule" id="PRU00708"/>
    </source>
</evidence>
<dbReference type="InParanoid" id="A0A200PUX9"/>
<protein>
    <submittedName>
        <fullName evidence="3">Pentatricopeptide repeat</fullName>
    </submittedName>
</protein>
<keyword evidence="1" id="KW-0677">Repeat</keyword>
<dbReference type="InterPro" id="IPR011990">
    <property type="entry name" value="TPR-like_helical_dom_sf"/>
</dbReference>
<keyword evidence="4" id="KW-1185">Reference proteome</keyword>
<dbReference type="Gene3D" id="1.25.40.10">
    <property type="entry name" value="Tetratricopeptide repeat domain"/>
    <property type="match status" value="3"/>
</dbReference>
<dbReference type="InterPro" id="IPR046960">
    <property type="entry name" value="PPR_At4g14850-like_plant"/>
</dbReference>
<dbReference type="FunFam" id="1.25.40.10:FF:000511">
    <property type="entry name" value="Pentatricopeptide repeat-containing protein"/>
    <property type="match status" value="1"/>
</dbReference>
<dbReference type="GO" id="GO:0003723">
    <property type="term" value="F:RNA binding"/>
    <property type="evidence" value="ECO:0007669"/>
    <property type="project" value="InterPro"/>
</dbReference>
<dbReference type="NCBIfam" id="TIGR00756">
    <property type="entry name" value="PPR"/>
    <property type="match status" value="5"/>
</dbReference>